<evidence type="ECO:0000256" key="4">
    <source>
        <dbReference type="SAM" id="Phobius"/>
    </source>
</evidence>
<gene>
    <name evidence="6" type="ORF">G01um101477_596</name>
</gene>
<evidence type="ECO:0000256" key="2">
    <source>
        <dbReference type="ARBA" id="ARBA00022803"/>
    </source>
</evidence>
<evidence type="ECO:0000313" key="7">
    <source>
        <dbReference type="Proteomes" id="UP000319613"/>
    </source>
</evidence>
<dbReference type="EMBL" id="VMFF01000064">
    <property type="protein sequence ID" value="TSC65168.1"/>
    <property type="molecule type" value="Genomic_DNA"/>
</dbReference>
<dbReference type="Proteomes" id="UP000319613">
    <property type="component" value="Unassembled WGS sequence"/>
</dbReference>
<comment type="caution">
    <text evidence="6">The sequence shown here is derived from an EMBL/GenBank/DDBJ whole genome shotgun (WGS) entry which is preliminary data.</text>
</comment>
<dbReference type="SMART" id="SM00028">
    <property type="entry name" value="TPR"/>
    <property type="match status" value="4"/>
</dbReference>
<evidence type="ECO:0000259" key="5">
    <source>
        <dbReference type="Pfam" id="PF09976"/>
    </source>
</evidence>
<dbReference type="GO" id="GO:0016740">
    <property type="term" value="F:transferase activity"/>
    <property type="evidence" value="ECO:0007669"/>
    <property type="project" value="UniProtKB-KW"/>
</dbReference>
<dbReference type="Pfam" id="PF09976">
    <property type="entry name" value="TPR_21"/>
    <property type="match status" value="1"/>
</dbReference>
<reference evidence="6 7" key="1">
    <citation type="submission" date="2017-07" db="EMBL/GenBank/DDBJ databases">
        <title>Mechanisms for carbon and nitrogen cycling indicate functional differentiation within the Candidate Phyla Radiation.</title>
        <authorList>
            <person name="Danczak R.E."/>
            <person name="Johnston M.D."/>
            <person name="Kenah C."/>
            <person name="Slattery M."/>
            <person name="Wrighton K.C."/>
            <person name="Wilkins M.J."/>
        </authorList>
    </citation>
    <scope>NUCLEOTIDE SEQUENCE [LARGE SCALE GENOMIC DNA]</scope>
    <source>
        <strain evidence="6">Gr01-1014_77</strain>
    </source>
</reference>
<dbReference type="Pfam" id="PF13432">
    <property type="entry name" value="TPR_16"/>
    <property type="match status" value="1"/>
</dbReference>
<dbReference type="PANTHER" id="PTHR44943:SF8">
    <property type="entry name" value="TPR REPEAT-CONTAINING PROTEIN MJ0263"/>
    <property type="match status" value="1"/>
</dbReference>
<feature type="domain" description="Ancillary SecYEG translocon subunit/Cell division coordinator CpoB TPR" evidence="5">
    <location>
        <begin position="59"/>
        <end position="207"/>
    </location>
</feature>
<dbReference type="PROSITE" id="PS50005">
    <property type="entry name" value="TPR"/>
    <property type="match status" value="1"/>
</dbReference>
<keyword evidence="1" id="KW-0677">Repeat</keyword>
<proteinExistence type="predicted"/>
<keyword evidence="4" id="KW-1133">Transmembrane helix</keyword>
<dbReference type="PANTHER" id="PTHR44943">
    <property type="entry name" value="CELLULOSE SYNTHASE OPERON PROTEIN C"/>
    <property type="match status" value="1"/>
</dbReference>
<keyword evidence="6" id="KW-0808">Transferase</keyword>
<dbReference type="Gene3D" id="1.25.40.10">
    <property type="entry name" value="Tetratricopeptide repeat domain"/>
    <property type="match status" value="1"/>
</dbReference>
<feature type="repeat" description="TPR" evidence="3">
    <location>
        <begin position="213"/>
        <end position="246"/>
    </location>
</feature>
<evidence type="ECO:0000313" key="6">
    <source>
        <dbReference type="EMBL" id="TSC65168.1"/>
    </source>
</evidence>
<feature type="transmembrane region" description="Helical" evidence="4">
    <location>
        <begin position="6"/>
        <end position="23"/>
    </location>
</feature>
<keyword evidence="2 3" id="KW-0802">TPR repeat</keyword>
<dbReference type="InterPro" id="IPR051685">
    <property type="entry name" value="Ycf3/AcsC/BcsC/TPR_MFPF"/>
</dbReference>
<keyword evidence="4" id="KW-0812">Transmembrane</keyword>
<dbReference type="SUPFAM" id="SSF48452">
    <property type="entry name" value="TPR-like"/>
    <property type="match status" value="1"/>
</dbReference>
<keyword evidence="4" id="KW-0472">Membrane</keyword>
<dbReference type="InterPro" id="IPR019734">
    <property type="entry name" value="TPR_rpt"/>
</dbReference>
<organism evidence="6 7">
    <name type="scientific">Candidatus Doudnabacteria bacterium Gr01-1014_77</name>
    <dbReference type="NCBI Taxonomy" id="2017133"/>
    <lineage>
        <taxon>Bacteria</taxon>
        <taxon>Candidatus Doudnaibacteriota</taxon>
    </lineage>
</organism>
<dbReference type="AlphaFoldDB" id="A0A554J9X6"/>
<dbReference type="InterPro" id="IPR018704">
    <property type="entry name" value="SecYEG/CpoB_TPR"/>
</dbReference>
<name>A0A554J9X6_9BACT</name>
<accession>A0A554J9X6</accession>
<evidence type="ECO:0000256" key="3">
    <source>
        <dbReference type="PROSITE-ProRule" id="PRU00339"/>
    </source>
</evidence>
<evidence type="ECO:0000256" key="1">
    <source>
        <dbReference type="ARBA" id="ARBA00022737"/>
    </source>
</evidence>
<protein>
    <submittedName>
        <fullName evidence="6">O-linked N-acetylglucosamine transferase</fullName>
    </submittedName>
</protein>
<sequence length="294" mass="33525">MSFTLIANLVLILAVLGVVVLFLRRLPEVVEKDKGSVELETEKQPFLKKAPRVCKVLSKKAWKHIKNASVFVGQKIWHFMLEAKDLKQSQILANRVARFVRPGDRTVNIGMYSSLKKADRLISEGNFEEAEETLIQVIRKNPQEYLAYEGLMKIYIKQKKHDNAIEILEFLVKHNPQNDNYFAYLGNALLSTRRFSEAAEAYAKSLELNDLIPARFVNLGLSLQGAGKSEEAKPNFEKAVELEPGNMQYLLILIDSMVTLGEKEEALEKLKSVFEKHPEEVSLKEKIQQMEHLG</sequence>
<dbReference type="InterPro" id="IPR011990">
    <property type="entry name" value="TPR-like_helical_dom_sf"/>
</dbReference>